<keyword evidence="11" id="KW-1185">Reference proteome</keyword>
<feature type="compositionally biased region" description="Low complexity" evidence="8">
    <location>
        <begin position="51"/>
        <end position="66"/>
    </location>
</feature>
<dbReference type="GO" id="GO:0000076">
    <property type="term" value="P:DNA replication checkpoint signaling"/>
    <property type="evidence" value="ECO:0007669"/>
    <property type="project" value="UniProtKB-UniRule"/>
</dbReference>
<reference evidence="10 11" key="1">
    <citation type="submission" date="2018-05" db="EMBL/GenBank/DDBJ databases">
        <title>Whole genome sequencing for identification of molecular markers to develop diagnostic detection tools for the regulated plant pathogen Lachnellula willkommii.</title>
        <authorList>
            <person name="Giroux E."/>
            <person name="Bilodeau G."/>
        </authorList>
    </citation>
    <scope>NUCLEOTIDE SEQUENCE [LARGE SCALE GENOMIC DNA]</scope>
    <source>
        <strain evidence="10 11">CBS 203.66</strain>
    </source>
</reference>
<feature type="compositionally biased region" description="Low complexity" evidence="8">
    <location>
        <begin position="231"/>
        <end position="244"/>
    </location>
</feature>
<feature type="compositionally biased region" description="Basic and acidic residues" evidence="8">
    <location>
        <begin position="201"/>
        <end position="212"/>
    </location>
</feature>
<sequence length="347" mass="37628">MPSPGVTNRSLPTEGPSAGGDEFDDLFDYDGDINDPFSENYVVPQKKDDSNNASKDSGSKGKSAAALGIDEEIEVTRKPRAPRVKLDEHRLLSKNGIPKLRKKAKNLKFKGKGHEYSDASRLLAFYQLWLDDLFPKARFLDALAMVEKMGHKKMMQSARMEWINEGKPHSGVHEDSLFDEPELPARPKEKSVERTTAGIFERAKEGAREKETAPVNGTGGGLFGDDDDLYDATPRPTRTTQPVTVGGGTSLFGPAKGTPVEDGPPDDDLDALLAQEESLGTGKAPPAANKATGDDLDEDDLDALLAEEMMQQGKPAVAANKAPPPQQTADFDADMEEAMAEMDGLWD</sequence>
<evidence type="ECO:0000256" key="4">
    <source>
        <dbReference type="ARBA" id="ARBA00022880"/>
    </source>
</evidence>
<comment type="caution">
    <text evidence="10">The sequence shown here is derived from an EMBL/GenBank/DDBJ whole genome shotgun (WGS) entry which is preliminary data.</text>
</comment>
<name>A0A8T9BNF0_9HELO</name>
<feature type="compositionally biased region" description="Low complexity" evidence="8">
    <location>
        <begin position="303"/>
        <end position="321"/>
    </location>
</feature>
<dbReference type="GO" id="GO:0031297">
    <property type="term" value="P:replication fork processing"/>
    <property type="evidence" value="ECO:0007669"/>
    <property type="project" value="UniProtKB-UniRule"/>
</dbReference>
<evidence type="ECO:0000256" key="2">
    <source>
        <dbReference type="ARBA" id="ARBA00006075"/>
    </source>
</evidence>
<proteinExistence type="inferred from homology"/>
<keyword evidence="6 7" id="KW-0131">Cell cycle</keyword>
<comment type="similarity">
    <text evidence="2 7">Belongs to the CSM3 family.</text>
</comment>
<accession>A0A8T9BNF0</accession>
<evidence type="ECO:0000256" key="3">
    <source>
        <dbReference type="ARBA" id="ARBA00022763"/>
    </source>
</evidence>
<dbReference type="GO" id="GO:0031298">
    <property type="term" value="C:replication fork protection complex"/>
    <property type="evidence" value="ECO:0007669"/>
    <property type="project" value="TreeGrafter"/>
</dbReference>
<keyword evidence="5 7" id="KW-0539">Nucleus</keyword>
<gene>
    <name evidence="10" type="primary">CSM3</name>
    <name evidence="10" type="ORF">LARI1_G000480</name>
</gene>
<evidence type="ECO:0000259" key="9">
    <source>
        <dbReference type="Pfam" id="PF07962"/>
    </source>
</evidence>
<feature type="region of interest" description="Disordered" evidence="8">
    <location>
        <begin position="168"/>
        <end position="332"/>
    </location>
</feature>
<dbReference type="EMBL" id="QGMF01000013">
    <property type="protein sequence ID" value="TVY21528.1"/>
    <property type="molecule type" value="Genomic_DNA"/>
</dbReference>
<dbReference type="GO" id="GO:0006974">
    <property type="term" value="P:DNA damage response"/>
    <property type="evidence" value="ECO:0007669"/>
    <property type="project" value="UniProtKB-KW"/>
</dbReference>
<evidence type="ECO:0000256" key="1">
    <source>
        <dbReference type="ARBA" id="ARBA00004123"/>
    </source>
</evidence>
<feature type="domain" description="Chromosome segregation in meiosis protein 3" evidence="9">
    <location>
        <begin position="85"/>
        <end position="166"/>
    </location>
</feature>
<evidence type="ECO:0000256" key="5">
    <source>
        <dbReference type="ARBA" id="ARBA00023242"/>
    </source>
</evidence>
<feature type="region of interest" description="Disordered" evidence="8">
    <location>
        <begin position="1"/>
        <end position="71"/>
    </location>
</feature>
<feature type="compositionally biased region" description="Polar residues" evidence="8">
    <location>
        <begin position="1"/>
        <end position="11"/>
    </location>
</feature>
<keyword evidence="3 7" id="KW-0227">DNA damage</keyword>
<keyword evidence="4" id="KW-0236">DNA replication inhibitor</keyword>
<dbReference type="GO" id="GO:0003677">
    <property type="term" value="F:DNA binding"/>
    <property type="evidence" value="ECO:0007669"/>
    <property type="project" value="TreeGrafter"/>
</dbReference>
<comment type="function">
    <text evidence="7">Plays an important role in the control of DNA replication and the maintenance of replication fork stability.</text>
</comment>
<evidence type="ECO:0000256" key="7">
    <source>
        <dbReference type="RuleBase" id="RU366049"/>
    </source>
</evidence>
<dbReference type="Proteomes" id="UP000469559">
    <property type="component" value="Unassembled WGS sequence"/>
</dbReference>
<dbReference type="GO" id="GO:0043111">
    <property type="term" value="P:replication fork arrest"/>
    <property type="evidence" value="ECO:0007669"/>
    <property type="project" value="TreeGrafter"/>
</dbReference>
<feature type="compositionally biased region" description="Basic and acidic residues" evidence="8">
    <location>
        <begin position="183"/>
        <end position="193"/>
    </location>
</feature>
<dbReference type="PANTHER" id="PTHR13220:SF11">
    <property type="entry name" value="TIMELESS-INTERACTING PROTEIN"/>
    <property type="match status" value="1"/>
</dbReference>
<dbReference type="AlphaFoldDB" id="A0A8T9BNF0"/>
<protein>
    <recommendedName>
        <fullName evidence="7">Chromosome segregation in meiosis protein</fullName>
    </recommendedName>
</protein>
<dbReference type="PANTHER" id="PTHR13220">
    <property type="entry name" value="TIMELESS INTERACTING-RELATED"/>
    <property type="match status" value="1"/>
</dbReference>
<dbReference type="InterPro" id="IPR040038">
    <property type="entry name" value="TIPIN/Csm3/Swi3"/>
</dbReference>
<feature type="compositionally biased region" description="Acidic residues" evidence="8">
    <location>
        <begin position="21"/>
        <end position="33"/>
    </location>
</feature>
<dbReference type="Pfam" id="PF07962">
    <property type="entry name" value="Swi3"/>
    <property type="match status" value="1"/>
</dbReference>
<evidence type="ECO:0000256" key="8">
    <source>
        <dbReference type="SAM" id="MobiDB-lite"/>
    </source>
</evidence>
<dbReference type="InterPro" id="IPR012923">
    <property type="entry name" value="Csm3"/>
</dbReference>
<organism evidence="10 11">
    <name type="scientific">Lachnellula arida</name>
    <dbReference type="NCBI Taxonomy" id="1316785"/>
    <lineage>
        <taxon>Eukaryota</taxon>
        <taxon>Fungi</taxon>
        <taxon>Dikarya</taxon>
        <taxon>Ascomycota</taxon>
        <taxon>Pezizomycotina</taxon>
        <taxon>Leotiomycetes</taxon>
        <taxon>Helotiales</taxon>
        <taxon>Lachnaceae</taxon>
        <taxon>Lachnellula</taxon>
    </lineage>
</organism>
<evidence type="ECO:0000313" key="10">
    <source>
        <dbReference type="EMBL" id="TVY21528.1"/>
    </source>
</evidence>
<evidence type="ECO:0000256" key="6">
    <source>
        <dbReference type="ARBA" id="ARBA00023306"/>
    </source>
</evidence>
<evidence type="ECO:0000313" key="11">
    <source>
        <dbReference type="Proteomes" id="UP000469559"/>
    </source>
</evidence>
<comment type="subcellular location">
    <subcellularLocation>
        <location evidence="1 7">Nucleus</location>
    </subcellularLocation>
</comment>
<dbReference type="OrthoDB" id="437078at2759"/>